<comment type="caution">
    <text evidence="4">The sequence shown here is derived from an EMBL/GenBank/DDBJ whole genome shotgun (WGS) entry which is preliminary data.</text>
</comment>
<dbReference type="Pfam" id="PF00611">
    <property type="entry name" value="FCH"/>
    <property type="match status" value="1"/>
</dbReference>
<feature type="compositionally biased region" description="Low complexity" evidence="2">
    <location>
        <begin position="619"/>
        <end position="631"/>
    </location>
</feature>
<dbReference type="SMART" id="SM00324">
    <property type="entry name" value="RhoGAP"/>
    <property type="match status" value="1"/>
</dbReference>
<dbReference type="Proteomes" id="UP000807353">
    <property type="component" value="Unassembled WGS sequence"/>
</dbReference>
<feature type="compositionally biased region" description="Polar residues" evidence="2">
    <location>
        <begin position="1"/>
        <end position="21"/>
    </location>
</feature>
<dbReference type="InterPro" id="IPR000198">
    <property type="entry name" value="RhoGAP_dom"/>
</dbReference>
<sequence length="753" mass="83942">MDQPSLPSRTSTSDPPVQTQGPIPLFDAHLRVLSDSYLSFFQERKRIEEIYVKSLTKLHHKIKSVDQYLDDRDLSTTRSAWSEVRDNVEREAQAREAFCATLTSDVITPLTVLKETQDRTRKRIKEDLKDSGMAYNEYAENILPRLRAKYSKKFAEVEEQKRAATAIPPTSPLPTTSLGAEQHHQLSNSRSNPSMPSRPIVTSPQPLRALDRRPSGSGPTGRNRSPSSSTAFSDLAHQGKRQLNQLIGFLDKGGSVKDSLGNRENQALRNVRTKREAEEADKEYRKGVHWLETLRLRRTKILEGGYKSLEMFVEESSAIVKKALEKYTDNMTATSTTQTQLSSHTRTIVDRISPEKDIAKLSAYIPRSLASAIPEPILYQHGQVGLCNDLIFGFGLVDYATAKGLQDGETPKIIRICIREMDQRGLESEGIYRVSGRHAIVQTLQHEVEKDESRFEFNPQKDDVYAVSSLLKLYLRELPEPVFKFPLHERIQHTEDRAEHQSNNFMLLRSKMRRLPPVHQATLKAIVEHLARVVAFSEKNKMDAKNLAIVFGSVIFGEDEMPKGGDLLSVQTWKDSLMEDLITNAHVLYDEHSTHQSPPPAHYSPPLPPTPAGEPTPVYPYGSKSTKVATVPPTPTPLHVSAGSHSPSSPQDFTPRLPPRPANSIHPSLRANPQTPTRGRADAPLLPITANTSPEQTPPPSPSVSSTVYETDEDNTISEAPEQPAATSMVRPPSSSTRPGMAEGLVPETEMCN</sequence>
<feature type="domain" description="Rho-GAP" evidence="3">
    <location>
        <begin position="394"/>
        <end position="589"/>
    </location>
</feature>
<protein>
    <recommendedName>
        <fullName evidence="3">Rho-GAP domain-containing protein</fullName>
    </recommendedName>
</protein>
<dbReference type="Gene3D" id="1.20.1270.60">
    <property type="entry name" value="Arfaptin homology (AH) domain/BAR domain"/>
    <property type="match status" value="1"/>
</dbReference>
<dbReference type="PANTHER" id="PTHR23176:SF134">
    <property type="entry name" value="RHO-TYPE GTPASE-ACTIVATING PROTEIN"/>
    <property type="match status" value="1"/>
</dbReference>
<dbReference type="Gene3D" id="1.10.555.10">
    <property type="entry name" value="Rho GTPase activation protein"/>
    <property type="match status" value="1"/>
</dbReference>
<feature type="compositionally biased region" description="Low complexity" evidence="2">
    <location>
        <begin position="163"/>
        <end position="180"/>
    </location>
</feature>
<feature type="region of interest" description="Disordered" evidence="2">
    <location>
        <begin position="591"/>
        <end position="753"/>
    </location>
</feature>
<name>A0A9P5XXT2_9AGAR</name>
<feature type="compositionally biased region" description="Pro residues" evidence="2">
    <location>
        <begin position="597"/>
        <end position="618"/>
    </location>
</feature>
<feature type="compositionally biased region" description="Polar residues" evidence="2">
    <location>
        <begin position="643"/>
        <end position="652"/>
    </location>
</feature>
<accession>A0A9P5XXT2</accession>
<dbReference type="InterPro" id="IPR050729">
    <property type="entry name" value="Rho-GAP"/>
</dbReference>
<feature type="region of interest" description="Disordered" evidence="2">
    <location>
        <begin position="1"/>
        <end position="23"/>
    </location>
</feature>
<dbReference type="PROSITE" id="PS50238">
    <property type="entry name" value="RHOGAP"/>
    <property type="match status" value="1"/>
</dbReference>
<dbReference type="SUPFAM" id="SSF103657">
    <property type="entry name" value="BAR/IMD domain-like"/>
    <property type="match status" value="1"/>
</dbReference>
<gene>
    <name evidence="4" type="ORF">BDZ94DRAFT_1269896</name>
</gene>
<dbReference type="InterPro" id="IPR001060">
    <property type="entry name" value="FCH_dom"/>
</dbReference>
<dbReference type="AlphaFoldDB" id="A0A9P5XXT2"/>
<evidence type="ECO:0000256" key="2">
    <source>
        <dbReference type="SAM" id="MobiDB-lite"/>
    </source>
</evidence>
<keyword evidence="1" id="KW-0343">GTPase activation</keyword>
<organism evidence="4 5">
    <name type="scientific">Collybia nuda</name>
    <dbReference type="NCBI Taxonomy" id="64659"/>
    <lineage>
        <taxon>Eukaryota</taxon>
        <taxon>Fungi</taxon>
        <taxon>Dikarya</taxon>
        <taxon>Basidiomycota</taxon>
        <taxon>Agaricomycotina</taxon>
        <taxon>Agaricomycetes</taxon>
        <taxon>Agaricomycetidae</taxon>
        <taxon>Agaricales</taxon>
        <taxon>Tricholomatineae</taxon>
        <taxon>Clitocybaceae</taxon>
        <taxon>Collybia</taxon>
    </lineage>
</organism>
<dbReference type="GO" id="GO:0005737">
    <property type="term" value="C:cytoplasm"/>
    <property type="evidence" value="ECO:0007669"/>
    <property type="project" value="TreeGrafter"/>
</dbReference>
<dbReference type="InterPro" id="IPR008936">
    <property type="entry name" value="Rho_GTPase_activation_prot"/>
</dbReference>
<reference evidence="4" key="1">
    <citation type="submission" date="2020-11" db="EMBL/GenBank/DDBJ databases">
        <authorList>
            <consortium name="DOE Joint Genome Institute"/>
            <person name="Ahrendt S."/>
            <person name="Riley R."/>
            <person name="Andreopoulos W."/>
            <person name="Labutti K."/>
            <person name="Pangilinan J."/>
            <person name="Ruiz-Duenas F.J."/>
            <person name="Barrasa J.M."/>
            <person name="Sanchez-Garcia M."/>
            <person name="Camarero S."/>
            <person name="Miyauchi S."/>
            <person name="Serrano A."/>
            <person name="Linde D."/>
            <person name="Babiker R."/>
            <person name="Drula E."/>
            <person name="Ayuso-Fernandez I."/>
            <person name="Pacheco R."/>
            <person name="Padilla G."/>
            <person name="Ferreira P."/>
            <person name="Barriuso J."/>
            <person name="Kellner H."/>
            <person name="Castanera R."/>
            <person name="Alfaro M."/>
            <person name="Ramirez L."/>
            <person name="Pisabarro A.G."/>
            <person name="Kuo A."/>
            <person name="Tritt A."/>
            <person name="Lipzen A."/>
            <person name="He G."/>
            <person name="Yan M."/>
            <person name="Ng V."/>
            <person name="Cullen D."/>
            <person name="Martin F."/>
            <person name="Rosso M.-N."/>
            <person name="Henrissat B."/>
            <person name="Hibbett D."/>
            <person name="Martinez A.T."/>
            <person name="Grigoriev I.V."/>
        </authorList>
    </citation>
    <scope>NUCLEOTIDE SEQUENCE</scope>
    <source>
        <strain evidence="4">CBS 247.69</strain>
    </source>
</reference>
<dbReference type="EMBL" id="MU150332">
    <property type="protein sequence ID" value="KAF9458728.1"/>
    <property type="molecule type" value="Genomic_DNA"/>
</dbReference>
<keyword evidence="5" id="KW-1185">Reference proteome</keyword>
<evidence type="ECO:0000259" key="3">
    <source>
        <dbReference type="PROSITE" id="PS50238"/>
    </source>
</evidence>
<dbReference type="GO" id="GO:0005096">
    <property type="term" value="F:GTPase activator activity"/>
    <property type="evidence" value="ECO:0007669"/>
    <property type="project" value="UniProtKB-KW"/>
</dbReference>
<feature type="region of interest" description="Disordered" evidence="2">
    <location>
        <begin position="161"/>
        <end position="233"/>
    </location>
</feature>
<dbReference type="SUPFAM" id="SSF48350">
    <property type="entry name" value="GTPase activation domain, GAP"/>
    <property type="match status" value="1"/>
</dbReference>
<evidence type="ECO:0000256" key="1">
    <source>
        <dbReference type="ARBA" id="ARBA00022468"/>
    </source>
</evidence>
<dbReference type="PANTHER" id="PTHR23176">
    <property type="entry name" value="RHO/RAC/CDC GTPASE-ACTIVATING PROTEIN"/>
    <property type="match status" value="1"/>
</dbReference>
<dbReference type="InterPro" id="IPR027267">
    <property type="entry name" value="AH/BAR_dom_sf"/>
</dbReference>
<proteinExistence type="predicted"/>
<feature type="compositionally biased region" description="Polar residues" evidence="2">
    <location>
        <begin position="220"/>
        <end position="232"/>
    </location>
</feature>
<feature type="compositionally biased region" description="Low complexity" evidence="2">
    <location>
        <begin position="187"/>
        <end position="199"/>
    </location>
</feature>
<dbReference type="OrthoDB" id="79452at2759"/>
<dbReference type="GO" id="GO:0007165">
    <property type="term" value="P:signal transduction"/>
    <property type="evidence" value="ECO:0007669"/>
    <property type="project" value="InterPro"/>
</dbReference>
<evidence type="ECO:0000313" key="5">
    <source>
        <dbReference type="Proteomes" id="UP000807353"/>
    </source>
</evidence>
<dbReference type="Pfam" id="PF00620">
    <property type="entry name" value="RhoGAP"/>
    <property type="match status" value="1"/>
</dbReference>
<evidence type="ECO:0000313" key="4">
    <source>
        <dbReference type="EMBL" id="KAF9458728.1"/>
    </source>
</evidence>